<feature type="region of interest" description="Disordered" evidence="1">
    <location>
        <begin position="128"/>
        <end position="153"/>
    </location>
</feature>
<reference evidence="2" key="1">
    <citation type="journal article" date="2020" name="Stud. Mycol.">
        <title>101 Dothideomycetes genomes: a test case for predicting lifestyles and emergence of pathogens.</title>
        <authorList>
            <person name="Haridas S."/>
            <person name="Albert R."/>
            <person name="Binder M."/>
            <person name="Bloem J."/>
            <person name="Labutti K."/>
            <person name="Salamov A."/>
            <person name="Andreopoulos B."/>
            <person name="Baker S."/>
            <person name="Barry K."/>
            <person name="Bills G."/>
            <person name="Bluhm B."/>
            <person name="Cannon C."/>
            <person name="Castanera R."/>
            <person name="Culley D."/>
            <person name="Daum C."/>
            <person name="Ezra D."/>
            <person name="Gonzalez J."/>
            <person name="Henrissat B."/>
            <person name="Kuo A."/>
            <person name="Liang C."/>
            <person name="Lipzen A."/>
            <person name="Lutzoni F."/>
            <person name="Magnuson J."/>
            <person name="Mondo S."/>
            <person name="Nolan M."/>
            <person name="Ohm R."/>
            <person name="Pangilinan J."/>
            <person name="Park H.-J."/>
            <person name="Ramirez L."/>
            <person name="Alfaro M."/>
            <person name="Sun H."/>
            <person name="Tritt A."/>
            <person name="Yoshinaga Y."/>
            <person name="Zwiers L.-H."/>
            <person name="Turgeon B."/>
            <person name="Goodwin S."/>
            <person name="Spatafora J."/>
            <person name="Crous P."/>
            <person name="Grigoriev I."/>
        </authorList>
    </citation>
    <scope>NUCLEOTIDE SEQUENCE</scope>
    <source>
        <strain evidence="2">ATCC 16933</strain>
    </source>
</reference>
<accession>A0A6A6NYB8</accession>
<proteinExistence type="predicted"/>
<feature type="compositionally biased region" description="Acidic residues" evidence="1">
    <location>
        <begin position="309"/>
        <end position="318"/>
    </location>
</feature>
<evidence type="ECO:0000313" key="3">
    <source>
        <dbReference type="Proteomes" id="UP000799766"/>
    </source>
</evidence>
<feature type="compositionally biased region" description="Basic and acidic residues" evidence="1">
    <location>
        <begin position="337"/>
        <end position="353"/>
    </location>
</feature>
<feature type="region of interest" description="Disordered" evidence="1">
    <location>
        <begin position="303"/>
        <end position="404"/>
    </location>
</feature>
<sequence>MTTTHMECTLGATHSRLNGKRKEISDGLSIFDDGPARKIRGCFHELSSEESLLAHDSVFLIDAFHGVSTAPLASKVHDSKQRRAAVAQIAKNASEFYTINEFGDHAPASTVKCRSALSALKHGALTPTGNGHASANAVNGDTWTAPSTSAESGGEIKAVGVGSTTAPAIYPVRSRLCVPPVEPSQAASSVGRQQILEDGVKYIPAGNLAFDRVRPAVHPRELDIGEVFADNGTKELNGFIRDGTDLFAIRNYSAMREKYGTLVSDDELWDFILNKYFLLPPAKMALLDSQFRRLRDGNLAFLSGSPEVSVDEGSESEDGESHGFAASMFGDFVPRSSAERGQKDTRTKSDGGDWKQSGTYRNPQLEPAPKTVRPHESRDHSSEDEDGDGDKAPTFHPDDDVLDDETETKTPIVDLLLGHDQTFHQTDADSVACQIIWALVERRSRSEFDWDTVGFDEDDNVVDLELEDDYALGSSIKSTFKLTPFNEHNVRHGIESILRPLIGHNWNAFPELKRCSFMFIYMAPVSSQLNISTA</sequence>
<dbReference type="EMBL" id="MU001682">
    <property type="protein sequence ID" value="KAF2456740.1"/>
    <property type="molecule type" value="Genomic_DNA"/>
</dbReference>
<name>A0A6A6NYB8_9PEZI</name>
<keyword evidence="3" id="KW-1185">Reference proteome</keyword>
<protein>
    <submittedName>
        <fullName evidence="2">Uncharacterized protein</fullName>
    </submittedName>
</protein>
<gene>
    <name evidence="2" type="ORF">BDY21DRAFT_42219</name>
</gene>
<dbReference type="AlphaFoldDB" id="A0A6A6NYB8"/>
<evidence type="ECO:0000313" key="2">
    <source>
        <dbReference type="EMBL" id="KAF2456740.1"/>
    </source>
</evidence>
<organism evidence="2 3">
    <name type="scientific">Lineolata rhizophorae</name>
    <dbReference type="NCBI Taxonomy" id="578093"/>
    <lineage>
        <taxon>Eukaryota</taxon>
        <taxon>Fungi</taxon>
        <taxon>Dikarya</taxon>
        <taxon>Ascomycota</taxon>
        <taxon>Pezizomycotina</taxon>
        <taxon>Dothideomycetes</taxon>
        <taxon>Dothideomycetes incertae sedis</taxon>
        <taxon>Lineolatales</taxon>
        <taxon>Lineolataceae</taxon>
        <taxon>Lineolata</taxon>
    </lineage>
</organism>
<feature type="compositionally biased region" description="Polar residues" evidence="1">
    <location>
        <begin position="128"/>
        <end position="151"/>
    </location>
</feature>
<feature type="compositionally biased region" description="Basic and acidic residues" evidence="1">
    <location>
        <begin position="389"/>
        <end position="399"/>
    </location>
</feature>
<evidence type="ECO:0000256" key="1">
    <source>
        <dbReference type="SAM" id="MobiDB-lite"/>
    </source>
</evidence>
<dbReference type="Proteomes" id="UP000799766">
    <property type="component" value="Unassembled WGS sequence"/>
</dbReference>